<organism evidence="4 5">
    <name type="scientific">Ginsengibacter hankyongi</name>
    <dbReference type="NCBI Taxonomy" id="2607284"/>
    <lineage>
        <taxon>Bacteria</taxon>
        <taxon>Pseudomonadati</taxon>
        <taxon>Bacteroidota</taxon>
        <taxon>Chitinophagia</taxon>
        <taxon>Chitinophagales</taxon>
        <taxon>Chitinophagaceae</taxon>
        <taxon>Ginsengibacter</taxon>
    </lineage>
</organism>
<dbReference type="InterPro" id="IPR036291">
    <property type="entry name" value="NAD(P)-bd_dom_sf"/>
</dbReference>
<dbReference type="InterPro" id="IPR003869">
    <property type="entry name" value="Polysac_CapD-like"/>
</dbReference>
<feature type="transmembrane region" description="Helical" evidence="2">
    <location>
        <begin position="125"/>
        <end position="143"/>
    </location>
</feature>
<dbReference type="Gene3D" id="3.40.50.720">
    <property type="entry name" value="NAD(P)-binding Rossmann-like Domain"/>
    <property type="match status" value="2"/>
</dbReference>
<protein>
    <submittedName>
        <fullName evidence="4">Polysaccharide biosynthesis protein</fullName>
    </submittedName>
</protein>
<evidence type="ECO:0000256" key="1">
    <source>
        <dbReference type="ARBA" id="ARBA00007430"/>
    </source>
</evidence>
<dbReference type="EMBL" id="VYQF01000001">
    <property type="protein sequence ID" value="KAA9041451.1"/>
    <property type="molecule type" value="Genomic_DNA"/>
</dbReference>
<sequence>MNKLNPLNFFYRLIKNRPTVPRWIIFLLDLTICSVSLLYAYLLRFNMDFEKIKHLGIWTPLLVVTGLNIIFFRIFRTYEGIIRLSSAQEGLRCVSAVFCSSLFLLSSIIIGAVFEVSFIVPMSVLFIYFFIASFLIFSYRILIKELYHRSLKEKLTAENVIVYGKTINGALLKNAIESIPNHQYKVLAFVDNNEKLWGKSIDNAKIYSWEEVKLIAKKCSAKYLFLASDDMQIGVKNEIVDYCLVNNISVKVIPAVQKWVDGHLNTHQIKNLQIEDLLNRPSIKLAPENVQQYLTGKRILITGAAGSIGSEIVRQLAGIHVEQLILCDSSETGLYEVQNQLQQLSRTDENIIIRVCNVRHRDAMENIFKNYKPQLVFHAAAYKHVPLMEMHPCEAVMNNVLGTKIVADLSIKFGVDRFVFISTDKAINPTNVMGATKRVAEMYLGELQKSHKHNGSSVSESFNVQEKVVFYKKSPTKFITTRFGNVLGSNGSVIPRFQQQIDNGGPVTVTHPDITRYFMTIPEACSLVLEAGTMGKGGEIFVFDMGEPVRITDLAHKMIKLAGLIPGKDIQVEFTGLRPGEKLYEELLNKNEEVIATHHKKIMISRVNSSGINNTINNIEYLVELATQNKNMAVVKQMKMIVREFISKNSIYEKLDAEQQLETVQVVVEN</sequence>
<proteinExistence type="inferred from homology"/>
<comment type="similarity">
    <text evidence="1">Belongs to the polysaccharide synthase family.</text>
</comment>
<name>A0A5J5IL45_9BACT</name>
<evidence type="ECO:0000256" key="2">
    <source>
        <dbReference type="SAM" id="Phobius"/>
    </source>
</evidence>
<dbReference type="Proteomes" id="UP000326903">
    <property type="component" value="Unassembled WGS sequence"/>
</dbReference>
<dbReference type="SUPFAM" id="SSF53335">
    <property type="entry name" value="S-adenosyl-L-methionine-dependent methyltransferases"/>
    <property type="match status" value="1"/>
</dbReference>
<keyword evidence="2" id="KW-1133">Transmembrane helix</keyword>
<gene>
    <name evidence="4" type="ORF">FW778_05350</name>
</gene>
<evidence type="ECO:0000313" key="5">
    <source>
        <dbReference type="Proteomes" id="UP000326903"/>
    </source>
</evidence>
<keyword evidence="5" id="KW-1185">Reference proteome</keyword>
<dbReference type="PANTHER" id="PTHR43318:SF1">
    <property type="entry name" value="POLYSACCHARIDE BIOSYNTHESIS PROTEIN EPSC-RELATED"/>
    <property type="match status" value="1"/>
</dbReference>
<dbReference type="InterPro" id="IPR029063">
    <property type="entry name" value="SAM-dependent_MTases_sf"/>
</dbReference>
<feature type="transmembrane region" description="Helical" evidence="2">
    <location>
        <begin position="20"/>
        <end position="43"/>
    </location>
</feature>
<keyword evidence="2" id="KW-0472">Membrane</keyword>
<feature type="domain" description="Polysaccharide biosynthesis protein CapD-like" evidence="3">
    <location>
        <begin position="299"/>
        <end position="605"/>
    </location>
</feature>
<comment type="caution">
    <text evidence="4">The sequence shown here is derived from an EMBL/GenBank/DDBJ whole genome shotgun (WGS) entry which is preliminary data.</text>
</comment>
<keyword evidence="2" id="KW-0812">Transmembrane</keyword>
<reference evidence="4 5" key="1">
    <citation type="submission" date="2019-09" db="EMBL/GenBank/DDBJ databases">
        <title>Draft genome sequence of Ginsengibacter sp. BR5-29.</title>
        <authorList>
            <person name="Im W.-T."/>
        </authorList>
    </citation>
    <scope>NUCLEOTIDE SEQUENCE [LARGE SCALE GENOMIC DNA]</scope>
    <source>
        <strain evidence="4 5">BR5-29</strain>
    </source>
</reference>
<evidence type="ECO:0000313" key="4">
    <source>
        <dbReference type="EMBL" id="KAA9041451.1"/>
    </source>
</evidence>
<dbReference type="SUPFAM" id="SSF51735">
    <property type="entry name" value="NAD(P)-binding Rossmann-fold domains"/>
    <property type="match status" value="1"/>
</dbReference>
<dbReference type="Pfam" id="PF02719">
    <property type="entry name" value="Polysacc_synt_2"/>
    <property type="match status" value="1"/>
</dbReference>
<dbReference type="CDD" id="cd05237">
    <property type="entry name" value="UDP_invert_4-6DH_SDR_e"/>
    <property type="match status" value="1"/>
</dbReference>
<dbReference type="PANTHER" id="PTHR43318">
    <property type="entry name" value="UDP-N-ACETYLGLUCOSAMINE 4,6-DEHYDRATASE"/>
    <property type="match status" value="1"/>
</dbReference>
<feature type="transmembrane region" description="Helical" evidence="2">
    <location>
        <begin position="55"/>
        <end position="75"/>
    </location>
</feature>
<dbReference type="AlphaFoldDB" id="A0A5J5IL45"/>
<accession>A0A5J5IL45</accession>
<feature type="transmembrane region" description="Helical" evidence="2">
    <location>
        <begin position="96"/>
        <end position="119"/>
    </location>
</feature>
<evidence type="ECO:0000259" key="3">
    <source>
        <dbReference type="Pfam" id="PF02719"/>
    </source>
</evidence>
<dbReference type="InterPro" id="IPR051203">
    <property type="entry name" value="Polysaccharide_Synthase-Rel"/>
</dbReference>